<proteinExistence type="predicted"/>
<evidence type="ECO:0000313" key="2">
    <source>
        <dbReference type="Proteomes" id="UP000325081"/>
    </source>
</evidence>
<reference evidence="2" key="1">
    <citation type="journal article" date="2019" name="Curr. Biol.">
        <title>Genome Sequence of Striga asiatica Provides Insight into the Evolution of Plant Parasitism.</title>
        <authorList>
            <person name="Yoshida S."/>
            <person name="Kim S."/>
            <person name="Wafula E.K."/>
            <person name="Tanskanen J."/>
            <person name="Kim Y.M."/>
            <person name="Honaas L."/>
            <person name="Yang Z."/>
            <person name="Spallek T."/>
            <person name="Conn C.E."/>
            <person name="Ichihashi Y."/>
            <person name="Cheong K."/>
            <person name="Cui S."/>
            <person name="Der J.P."/>
            <person name="Gundlach H."/>
            <person name="Jiao Y."/>
            <person name="Hori C."/>
            <person name="Ishida J.K."/>
            <person name="Kasahara H."/>
            <person name="Kiba T."/>
            <person name="Kim M.S."/>
            <person name="Koo N."/>
            <person name="Laohavisit A."/>
            <person name="Lee Y.H."/>
            <person name="Lumba S."/>
            <person name="McCourt P."/>
            <person name="Mortimer J.C."/>
            <person name="Mutuku J.M."/>
            <person name="Nomura T."/>
            <person name="Sasaki-Sekimoto Y."/>
            <person name="Seto Y."/>
            <person name="Wang Y."/>
            <person name="Wakatake T."/>
            <person name="Sakakibara H."/>
            <person name="Demura T."/>
            <person name="Yamaguchi S."/>
            <person name="Yoneyama K."/>
            <person name="Manabe R.I."/>
            <person name="Nelson D.C."/>
            <person name="Schulman A.H."/>
            <person name="Timko M.P."/>
            <person name="dePamphilis C.W."/>
            <person name="Choi D."/>
            <person name="Shirasu K."/>
        </authorList>
    </citation>
    <scope>NUCLEOTIDE SEQUENCE [LARGE SCALE GENOMIC DNA]</scope>
    <source>
        <strain evidence="2">cv. UVA1</strain>
    </source>
</reference>
<dbReference type="AlphaFoldDB" id="A0A5A7PZ95"/>
<sequence length="116" mass="13099">MGSVMHKPYRLRMISWPKSRYPVVPAAKAKGATKPSLTMDRADQKRQNWHFNSPILAIISGDRLKDLELVDQLPLLPEVKTKVTPLLETVRNIENGDSGIYRSEWAFGSGLTKEIP</sequence>
<accession>A0A5A7PZ95</accession>
<evidence type="ECO:0000313" key="1">
    <source>
        <dbReference type="EMBL" id="GER38180.1"/>
    </source>
</evidence>
<dbReference type="Proteomes" id="UP000325081">
    <property type="component" value="Unassembled WGS sequence"/>
</dbReference>
<comment type="caution">
    <text evidence="1">The sequence shown here is derived from an EMBL/GenBank/DDBJ whole genome shotgun (WGS) entry which is preliminary data.</text>
</comment>
<name>A0A5A7PZ95_STRAF</name>
<keyword evidence="2" id="KW-1185">Reference proteome</keyword>
<gene>
    <name evidence="1" type="ORF">STAS_14647</name>
</gene>
<protein>
    <submittedName>
        <fullName evidence="1">3-isopropylmalate dehydratase large subunit</fullName>
    </submittedName>
</protein>
<dbReference type="EMBL" id="BKCP01005461">
    <property type="protein sequence ID" value="GER38180.1"/>
    <property type="molecule type" value="Genomic_DNA"/>
</dbReference>
<organism evidence="1 2">
    <name type="scientific">Striga asiatica</name>
    <name type="common">Asiatic witchweed</name>
    <name type="synonym">Buchnera asiatica</name>
    <dbReference type="NCBI Taxonomy" id="4170"/>
    <lineage>
        <taxon>Eukaryota</taxon>
        <taxon>Viridiplantae</taxon>
        <taxon>Streptophyta</taxon>
        <taxon>Embryophyta</taxon>
        <taxon>Tracheophyta</taxon>
        <taxon>Spermatophyta</taxon>
        <taxon>Magnoliopsida</taxon>
        <taxon>eudicotyledons</taxon>
        <taxon>Gunneridae</taxon>
        <taxon>Pentapetalae</taxon>
        <taxon>asterids</taxon>
        <taxon>lamiids</taxon>
        <taxon>Lamiales</taxon>
        <taxon>Orobanchaceae</taxon>
        <taxon>Buchnereae</taxon>
        <taxon>Striga</taxon>
    </lineage>
</organism>